<dbReference type="Pfam" id="PF13598">
    <property type="entry name" value="DUF4139"/>
    <property type="match status" value="1"/>
</dbReference>
<dbReference type="InterPro" id="IPR011935">
    <property type="entry name" value="CHP02231"/>
</dbReference>
<dbReference type="OMA" id="PCALWRP"/>
<feature type="domain" description="DUF4139" evidence="1">
    <location>
        <begin position="25"/>
        <end position="391"/>
    </location>
</feature>
<dbReference type="OrthoDB" id="10068793at2759"/>
<organism evidence="2 3">
    <name type="scientific">Spizellomyces punctatus (strain DAOM BR117)</name>
    <dbReference type="NCBI Taxonomy" id="645134"/>
    <lineage>
        <taxon>Eukaryota</taxon>
        <taxon>Fungi</taxon>
        <taxon>Fungi incertae sedis</taxon>
        <taxon>Chytridiomycota</taxon>
        <taxon>Chytridiomycota incertae sedis</taxon>
        <taxon>Chytridiomycetes</taxon>
        <taxon>Spizellomycetales</taxon>
        <taxon>Spizellomycetaceae</taxon>
        <taxon>Spizellomyces</taxon>
    </lineage>
</organism>
<dbReference type="InterPro" id="IPR037291">
    <property type="entry name" value="DUF4139"/>
</dbReference>
<dbReference type="STRING" id="645134.A0A0L0H6W0"/>
<dbReference type="VEuPathDB" id="FungiDB:SPPG_08190"/>
<dbReference type="PANTHER" id="PTHR31005:SF8">
    <property type="entry name" value="DUF4139 DOMAIN-CONTAINING PROTEIN"/>
    <property type="match status" value="1"/>
</dbReference>
<sequence>MQTKAKVQLKLVLDAEADVEINIWLSYVILKASWSPSYDIRVSTTDKKLSLTYKAEVRQATGEDWTNVEMSLSTAMPTSAGDCPEFANPWTISTFRMPVVRPTVRSLMARGSAFGAPPPMASAPAPMVGAFGGAPGGGSLFGSTAAGFGAAAKASRSDDMIDYEDQDVQTLAAPAQMIHQVAQATSGLVSASFHIQTKANIPSDNVPHTVTVALLKLVPAFEYAAVPKLSPAAYLKAKLRNTSEYALLPGPANIFVDGNFVAKSSLKNVAPEEDFECSLGVDHAIRITYKPVTKSRQTAGVFSKNVTLRHTQRLNVKNTKRVAATLRVSDQVPISEDEKIKVTIVKPVNGEASKDMDVAHKDKGLIEWTLTDVQPASDLDLELVYEITYPQGTIVSGV</sequence>
<proteinExistence type="predicted"/>
<name>A0A0L0H6W0_SPIPD</name>
<protein>
    <recommendedName>
        <fullName evidence="1">DUF4139 domain-containing protein</fullName>
    </recommendedName>
</protein>
<reference evidence="2 3" key="1">
    <citation type="submission" date="2009-08" db="EMBL/GenBank/DDBJ databases">
        <title>The Genome Sequence of Spizellomyces punctatus strain DAOM BR117.</title>
        <authorList>
            <consortium name="The Broad Institute Genome Sequencing Platform"/>
            <person name="Russ C."/>
            <person name="Cuomo C."/>
            <person name="Shea T."/>
            <person name="Young S.K."/>
            <person name="Zeng Q."/>
            <person name="Koehrsen M."/>
            <person name="Haas B."/>
            <person name="Borodovsky M."/>
            <person name="Guigo R."/>
            <person name="Alvarado L."/>
            <person name="Berlin A."/>
            <person name="Bochicchio J."/>
            <person name="Borenstein D."/>
            <person name="Chapman S."/>
            <person name="Chen Z."/>
            <person name="Engels R."/>
            <person name="Freedman E."/>
            <person name="Gellesch M."/>
            <person name="Goldberg J."/>
            <person name="Griggs A."/>
            <person name="Gujja S."/>
            <person name="Heiman D."/>
            <person name="Hepburn T."/>
            <person name="Howarth C."/>
            <person name="Jen D."/>
            <person name="Larson L."/>
            <person name="Lewis B."/>
            <person name="Mehta T."/>
            <person name="Park D."/>
            <person name="Pearson M."/>
            <person name="Roberts A."/>
            <person name="Saif S."/>
            <person name="Shenoy N."/>
            <person name="Sisk P."/>
            <person name="Stolte C."/>
            <person name="Sykes S."/>
            <person name="Thomson T."/>
            <person name="Walk T."/>
            <person name="White J."/>
            <person name="Yandava C."/>
            <person name="Burger G."/>
            <person name="Gray M.W."/>
            <person name="Holland P.W.H."/>
            <person name="King N."/>
            <person name="Lang F.B.F."/>
            <person name="Roger A.J."/>
            <person name="Ruiz-Trillo I."/>
            <person name="Lander E."/>
            <person name="Nusbaum C."/>
        </authorList>
    </citation>
    <scope>NUCLEOTIDE SEQUENCE [LARGE SCALE GENOMIC DNA]</scope>
    <source>
        <strain evidence="2 3">DAOM BR117</strain>
    </source>
</reference>
<dbReference type="RefSeq" id="XP_016604646.1">
    <property type="nucleotide sequence ID" value="XM_016756348.1"/>
</dbReference>
<dbReference type="AlphaFoldDB" id="A0A0L0H6W0"/>
<dbReference type="PANTHER" id="PTHR31005">
    <property type="entry name" value="DUF4139 DOMAIN-CONTAINING PROTEIN"/>
    <property type="match status" value="1"/>
</dbReference>
<evidence type="ECO:0000313" key="3">
    <source>
        <dbReference type="Proteomes" id="UP000053201"/>
    </source>
</evidence>
<dbReference type="InParanoid" id="A0A0L0H6W0"/>
<evidence type="ECO:0000313" key="2">
    <source>
        <dbReference type="EMBL" id="KNC96606.1"/>
    </source>
</evidence>
<dbReference type="NCBIfam" id="TIGR02231">
    <property type="entry name" value="mucoidy inhibitor MuiA family protein"/>
    <property type="match status" value="1"/>
</dbReference>
<keyword evidence="3" id="KW-1185">Reference proteome</keyword>
<accession>A0A0L0H6W0</accession>
<evidence type="ECO:0000259" key="1">
    <source>
        <dbReference type="Pfam" id="PF13598"/>
    </source>
</evidence>
<dbReference type="EMBL" id="KQ257468">
    <property type="protein sequence ID" value="KNC96606.1"/>
    <property type="molecule type" value="Genomic_DNA"/>
</dbReference>
<dbReference type="Proteomes" id="UP000053201">
    <property type="component" value="Unassembled WGS sequence"/>
</dbReference>
<gene>
    <name evidence="2" type="ORF">SPPG_08190</name>
</gene>
<dbReference type="eggNOG" id="ENOG502QWQ0">
    <property type="taxonomic scope" value="Eukaryota"/>
</dbReference>
<dbReference type="GeneID" id="27691367"/>